<gene>
    <name evidence="1" type="ORF">TorRG33x02_267410</name>
</gene>
<keyword evidence="2" id="KW-1185">Reference proteome</keyword>
<proteinExistence type="predicted"/>
<dbReference type="EMBL" id="JXTC01000311">
    <property type="protein sequence ID" value="PON66573.1"/>
    <property type="molecule type" value="Genomic_DNA"/>
</dbReference>
<evidence type="ECO:0000313" key="2">
    <source>
        <dbReference type="Proteomes" id="UP000237000"/>
    </source>
</evidence>
<reference evidence="2" key="1">
    <citation type="submission" date="2016-06" db="EMBL/GenBank/DDBJ databases">
        <title>Parallel loss of symbiosis genes in relatives of nitrogen-fixing non-legume Parasponia.</title>
        <authorList>
            <person name="Van Velzen R."/>
            <person name="Holmer R."/>
            <person name="Bu F."/>
            <person name="Rutten L."/>
            <person name="Van Zeijl A."/>
            <person name="Liu W."/>
            <person name="Santuari L."/>
            <person name="Cao Q."/>
            <person name="Sharma T."/>
            <person name="Shen D."/>
            <person name="Roswanjaya Y."/>
            <person name="Wardhani T."/>
            <person name="Kalhor M.S."/>
            <person name="Jansen J."/>
            <person name="Van den Hoogen J."/>
            <person name="Gungor B."/>
            <person name="Hartog M."/>
            <person name="Hontelez J."/>
            <person name="Verver J."/>
            <person name="Yang W.-C."/>
            <person name="Schijlen E."/>
            <person name="Repin R."/>
            <person name="Schilthuizen M."/>
            <person name="Schranz E."/>
            <person name="Heidstra R."/>
            <person name="Miyata K."/>
            <person name="Fedorova E."/>
            <person name="Kohlen W."/>
            <person name="Bisseling T."/>
            <person name="Smit S."/>
            <person name="Geurts R."/>
        </authorList>
    </citation>
    <scope>NUCLEOTIDE SEQUENCE [LARGE SCALE GENOMIC DNA]</scope>
    <source>
        <strain evidence="2">cv. RG33-2</strain>
    </source>
</reference>
<organism evidence="1 2">
    <name type="scientific">Trema orientale</name>
    <name type="common">Charcoal tree</name>
    <name type="synonym">Celtis orientalis</name>
    <dbReference type="NCBI Taxonomy" id="63057"/>
    <lineage>
        <taxon>Eukaryota</taxon>
        <taxon>Viridiplantae</taxon>
        <taxon>Streptophyta</taxon>
        <taxon>Embryophyta</taxon>
        <taxon>Tracheophyta</taxon>
        <taxon>Spermatophyta</taxon>
        <taxon>Magnoliopsida</taxon>
        <taxon>eudicotyledons</taxon>
        <taxon>Gunneridae</taxon>
        <taxon>Pentapetalae</taxon>
        <taxon>rosids</taxon>
        <taxon>fabids</taxon>
        <taxon>Rosales</taxon>
        <taxon>Cannabaceae</taxon>
        <taxon>Trema</taxon>
    </lineage>
</organism>
<protein>
    <submittedName>
        <fullName evidence="1">Uncharacterized protein</fullName>
    </submittedName>
</protein>
<dbReference type="AlphaFoldDB" id="A0A2P5CZW5"/>
<dbReference type="Proteomes" id="UP000237000">
    <property type="component" value="Unassembled WGS sequence"/>
</dbReference>
<dbReference type="InParanoid" id="A0A2P5CZW5"/>
<accession>A0A2P5CZW5</accession>
<comment type="caution">
    <text evidence="1">The sequence shown here is derived from an EMBL/GenBank/DDBJ whole genome shotgun (WGS) entry which is preliminary data.</text>
</comment>
<sequence>MAMVQLNGPDEFTRLEIRAREANSASLLLPLVSVSKPMFWKLPEA</sequence>
<evidence type="ECO:0000313" key="1">
    <source>
        <dbReference type="EMBL" id="PON66573.1"/>
    </source>
</evidence>
<name>A0A2P5CZW5_TREOI</name>